<dbReference type="Proteomes" id="UP000319818">
    <property type="component" value="Unassembled WGS sequence"/>
</dbReference>
<feature type="chain" id="PRO_5039034768" evidence="2">
    <location>
        <begin position="25"/>
        <end position="371"/>
    </location>
</feature>
<dbReference type="PROSITE" id="PS51257">
    <property type="entry name" value="PROKAR_LIPOPROTEIN"/>
    <property type="match status" value="1"/>
</dbReference>
<dbReference type="OrthoDB" id="366726at2"/>
<sequence length="371" mass="39856">MSRRSALAGLGAAGLLLLSGCGGAPTSGPAPGADQPTAAEAVYAEVGALTGSARHDRLVELAAQEGNTLSVYTSLNADIADIVVPQFEQATGVQVNLYRADSETVLQRTLQEASAGFAGADVVETNATQMAIIAAQGLTGDYEGEQRNKINEQFRYDGWTPTRFNIFAPAWNTNLVRPDLVPHRWEDLADPKYDGILSLEVSDYDWYMTLYTHFRQQGMPDADIDRLFADMVKGSKVAKGHSGQVELLSAGEFGVVAASYTYLTDKARTSGAPVDDQPFVEPVVARANGGGLLRSSKHPATAMLFMDWMLKDGQQVVLDNGLTPAVMPDGTDPLAGHQVLPVDVQQLINEGNDWSARYDEVVRGGEQLPEK</sequence>
<comment type="caution">
    <text evidence="3">The sequence shown here is derived from an EMBL/GenBank/DDBJ whole genome shotgun (WGS) entry which is preliminary data.</text>
</comment>
<dbReference type="RefSeq" id="WP_142103947.1">
    <property type="nucleotide sequence ID" value="NZ_VFPH01000002.1"/>
</dbReference>
<proteinExistence type="predicted"/>
<dbReference type="PANTHER" id="PTHR30006">
    <property type="entry name" value="THIAMINE-BINDING PERIPLASMIC PROTEIN-RELATED"/>
    <property type="match status" value="1"/>
</dbReference>
<evidence type="ECO:0000256" key="2">
    <source>
        <dbReference type="SAM" id="SignalP"/>
    </source>
</evidence>
<feature type="signal peptide" evidence="2">
    <location>
        <begin position="1"/>
        <end position="24"/>
    </location>
</feature>
<evidence type="ECO:0000313" key="4">
    <source>
        <dbReference type="Proteomes" id="UP000319818"/>
    </source>
</evidence>
<dbReference type="Pfam" id="PF01547">
    <property type="entry name" value="SBP_bac_1"/>
    <property type="match status" value="1"/>
</dbReference>
<evidence type="ECO:0000256" key="1">
    <source>
        <dbReference type="ARBA" id="ARBA00022729"/>
    </source>
</evidence>
<dbReference type="AlphaFoldDB" id="A0A543FTB9"/>
<keyword evidence="4" id="KW-1185">Reference proteome</keyword>
<accession>A0A543FTB9</accession>
<reference evidence="3 4" key="1">
    <citation type="submission" date="2019-06" db="EMBL/GenBank/DDBJ databases">
        <title>Sequencing the genomes of 1000 actinobacteria strains.</title>
        <authorList>
            <person name="Klenk H.-P."/>
        </authorList>
    </citation>
    <scope>NUCLEOTIDE SEQUENCE [LARGE SCALE GENOMIC DNA]</scope>
    <source>
        <strain evidence="3 4">DSM 45511</strain>
    </source>
</reference>
<dbReference type="SUPFAM" id="SSF53850">
    <property type="entry name" value="Periplasmic binding protein-like II"/>
    <property type="match status" value="1"/>
</dbReference>
<organism evidence="3 4">
    <name type="scientific">Pseudonocardia cypriaca</name>
    <dbReference type="NCBI Taxonomy" id="882449"/>
    <lineage>
        <taxon>Bacteria</taxon>
        <taxon>Bacillati</taxon>
        <taxon>Actinomycetota</taxon>
        <taxon>Actinomycetes</taxon>
        <taxon>Pseudonocardiales</taxon>
        <taxon>Pseudonocardiaceae</taxon>
        <taxon>Pseudonocardia</taxon>
    </lineage>
</organism>
<evidence type="ECO:0000313" key="3">
    <source>
        <dbReference type="EMBL" id="TQM37066.1"/>
    </source>
</evidence>
<name>A0A543FTB9_9PSEU</name>
<dbReference type="InterPro" id="IPR006311">
    <property type="entry name" value="TAT_signal"/>
</dbReference>
<keyword evidence="1 2" id="KW-0732">Signal</keyword>
<dbReference type="InterPro" id="IPR006059">
    <property type="entry name" value="SBP"/>
</dbReference>
<dbReference type="EMBL" id="VFPH01000002">
    <property type="protein sequence ID" value="TQM37066.1"/>
    <property type="molecule type" value="Genomic_DNA"/>
</dbReference>
<gene>
    <name evidence="3" type="ORF">FB388_4267</name>
</gene>
<dbReference type="PROSITE" id="PS51318">
    <property type="entry name" value="TAT"/>
    <property type="match status" value="1"/>
</dbReference>
<dbReference type="Gene3D" id="3.40.190.10">
    <property type="entry name" value="Periplasmic binding protein-like II"/>
    <property type="match status" value="2"/>
</dbReference>
<protein>
    <submittedName>
        <fullName evidence="3">Iron(III) transport system substrate-binding protein</fullName>
    </submittedName>
</protein>